<feature type="transmembrane region" description="Helical" evidence="5">
    <location>
        <begin position="36"/>
        <end position="53"/>
    </location>
</feature>
<dbReference type="EMBL" id="QEFP01000001">
    <property type="protein sequence ID" value="PVU69000.1"/>
    <property type="molecule type" value="Genomic_DNA"/>
</dbReference>
<keyword evidence="3 5" id="KW-1133">Transmembrane helix</keyword>
<feature type="transmembrane region" description="Helical" evidence="5">
    <location>
        <begin position="214"/>
        <end position="233"/>
    </location>
</feature>
<reference evidence="7" key="4">
    <citation type="submission" date="2021-11" db="EMBL/GenBank/DDBJ databases">
        <authorList>
            <person name="Munson-Mcgee J."/>
            <person name="Field E."/>
            <person name="Bateson M."/>
            <person name="Rooney C."/>
            <person name="Stepanauskas R."/>
            <person name="Young M."/>
        </authorList>
    </citation>
    <scope>NUCLEOTIDE SEQUENCE</scope>
    <source>
        <strain evidence="7">SCGC AB-777_F03</strain>
    </source>
</reference>
<dbReference type="InterPro" id="IPR013525">
    <property type="entry name" value="ABC2_TM"/>
</dbReference>
<gene>
    <name evidence="7" type="ORF">DDW03_001085</name>
    <name evidence="8" type="ORF">DDW03_00555</name>
</gene>
<name>A0A2T9WME0_NANST</name>
<keyword evidence="2 5" id="KW-0812">Transmembrane</keyword>
<comment type="subcellular location">
    <subcellularLocation>
        <location evidence="1">Membrane</location>
        <topology evidence="1">Multi-pass membrane protein</topology>
    </subcellularLocation>
</comment>
<dbReference type="PANTHER" id="PTHR43077:SF10">
    <property type="entry name" value="TRANSPORT PERMEASE PROTEIN"/>
    <property type="match status" value="1"/>
</dbReference>
<dbReference type="AlphaFoldDB" id="A0A2T9WME0"/>
<dbReference type="Pfam" id="PF01061">
    <property type="entry name" value="ABC2_membrane"/>
    <property type="match status" value="1"/>
</dbReference>
<feature type="transmembrane region" description="Helical" evidence="5">
    <location>
        <begin position="271"/>
        <end position="293"/>
    </location>
</feature>
<protein>
    <submittedName>
        <fullName evidence="7 8">ABC transporter permease</fullName>
    </submittedName>
</protein>
<evidence type="ECO:0000256" key="1">
    <source>
        <dbReference type="ARBA" id="ARBA00004141"/>
    </source>
</evidence>
<evidence type="ECO:0000256" key="4">
    <source>
        <dbReference type="ARBA" id="ARBA00023136"/>
    </source>
</evidence>
<proteinExistence type="predicted"/>
<reference evidence="7" key="3">
    <citation type="submission" date="2017-05" db="EMBL/GenBank/DDBJ databases">
        <authorList>
            <person name="Munson-Mcgee J.H."/>
        </authorList>
    </citation>
    <scope>NUCLEOTIDE SEQUENCE</scope>
    <source>
        <strain evidence="7">SCGC AB-777_F03</strain>
    </source>
</reference>
<evidence type="ECO:0000313" key="8">
    <source>
        <dbReference type="EMBL" id="PVU69000.1"/>
    </source>
</evidence>
<keyword evidence="4 5" id="KW-0472">Membrane</keyword>
<dbReference type="Proteomes" id="UP000245509">
    <property type="component" value="Unassembled WGS sequence"/>
</dbReference>
<reference evidence="8" key="2">
    <citation type="submission" date="2017-05" db="EMBL/GenBank/DDBJ databases">
        <authorList>
            <person name="Song R."/>
            <person name="Chenine A.L."/>
            <person name="Ruprecht R.M."/>
        </authorList>
    </citation>
    <scope>NUCLEOTIDE SEQUENCE</scope>
    <source>
        <strain evidence="8">SCGC AB-777_F03</strain>
    </source>
</reference>
<dbReference type="InterPro" id="IPR000412">
    <property type="entry name" value="ABC_2_transport"/>
</dbReference>
<evidence type="ECO:0000256" key="3">
    <source>
        <dbReference type="ARBA" id="ARBA00022989"/>
    </source>
</evidence>
<dbReference type="PROSITE" id="PS51012">
    <property type="entry name" value="ABC_TM2"/>
    <property type="match status" value="1"/>
</dbReference>
<reference evidence="8" key="1">
    <citation type="journal article" date="2015" name="Appl. Environ. Microbiol.">
        <title>Nanoarchaeota, Their Sulfolobales Host, and Nanoarchaeota Virus Distribution across Yellowstone National Park Hot Springs.</title>
        <authorList>
            <person name="Munson-McGee J.H."/>
            <person name="Field E.K."/>
            <person name="Bateson M."/>
            <person name="Rooney C."/>
            <person name="Stepanauskas R."/>
            <person name="Young M.J."/>
        </authorList>
    </citation>
    <scope>NUCLEOTIDE SEQUENCE [LARGE SCALE GENOMIC DNA]</scope>
    <source>
        <strain evidence="8">SCGC AB-777_F03</strain>
    </source>
</reference>
<dbReference type="EMBL" id="QEFP02000004">
    <property type="protein sequence ID" value="MCC5446994.1"/>
    <property type="molecule type" value="Genomic_DNA"/>
</dbReference>
<dbReference type="InterPro" id="IPR047817">
    <property type="entry name" value="ABC2_TM_bact-type"/>
</dbReference>
<organism evidence="8">
    <name type="scientific">Nanobsidianus stetteri</name>
    <dbReference type="NCBI Taxonomy" id="1294122"/>
    <lineage>
        <taxon>Archaea</taxon>
        <taxon>Nanobdellota</taxon>
        <taxon>Candidatus Nanoarchaeia</taxon>
        <taxon>Nanoarchaeales</taxon>
        <taxon>Nanopusillaceae</taxon>
        <taxon>Candidatus Nanobsidianus</taxon>
    </lineage>
</organism>
<dbReference type="GO" id="GO:0043190">
    <property type="term" value="C:ATP-binding cassette (ABC) transporter complex"/>
    <property type="evidence" value="ECO:0007669"/>
    <property type="project" value="InterPro"/>
</dbReference>
<dbReference type="RefSeq" id="WP_228615220.1">
    <property type="nucleotide sequence ID" value="NZ_QEFP02000004.1"/>
</dbReference>
<feature type="transmembrane region" description="Helical" evidence="5">
    <location>
        <begin position="155"/>
        <end position="176"/>
    </location>
</feature>
<accession>A0A2T9WME0</accession>
<evidence type="ECO:0000256" key="2">
    <source>
        <dbReference type="ARBA" id="ARBA00022692"/>
    </source>
</evidence>
<dbReference type="PANTHER" id="PTHR43077">
    <property type="entry name" value="TRANSPORT PERMEASE YVFS-RELATED"/>
    <property type="match status" value="1"/>
</dbReference>
<feature type="transmembrane region" description="Helical" evidence="5">
    <location>
        <begin position="182"/>
        <end position="202"/>
    </location>
</feature>
<evidence type="ECO:0000256" key="5">
    <source>
        <dbReference type="SAM" id="Phobius"/>
    </source>
</evidence>
<evidence type="ECO:0000259" key="6">
    <source>
        <dbReference type="PROSITE" id="PS51012"/>
    </source>
</evidence>
<feature type="domain" description="ABC transmembrane type-2" evidence="6">
    <location>
        <begin position="36"/>
        <end position="292"/>
    </location>
</feature>
<feature type="transmembrane region" description="Helical" evidence="5">
    <location>
        <begin position="96"/>
        <end position="114"/>
    </location>
</feature>
<comment type="caution">
    <text evidence="8">The sequence shown here is derived from an EMBL/GenBank/DDBJ whole genome shotgun (WGS) entry which is preliminary data.</text>
</comment>
<sequence>MVKEIKNREEDIDRSPFHGLWTLTNRELKKWYKAPVILLLSIIQPILWIALFGKAMNLQALFSGTTLSIPGLNIPKEIIDQIGQEILKQTFGTTDYFSYLAAGMLSFIVLFTSMQSGMSMVWDRRLGVLDRLLTTPVSRSNIIISKVLSSVIRSLVQATIVLIVAVLLGMSFYPGINIFDFLGAYAALFLMSFGLSSLFLMIAIRASSWQSQMAVMNLVNLPLLFTSNAFYPINSMPSWLKPIAEINPLTYSNAVIRGMLLGIQTNLTIDFIYLIIFATVLSIVGIILSWKYISS</sequence>
<dbReference type="InterPro" id="IPR051328">
    <property type="entry name" value="T7SS_ABC-Transporter"/>
</dbReference>
<evidence type="ECO:0000313" key="7">
    <source>
        <dbReference type="EMBL" id="MCC5446994.1"/>
    </source>
</evidence>
<dbReference type="GO" id="GO:0140359">
    <property type="term" value="F:ABC-type transporter activity"/>
    <property type="evidence" value="ECO:0007669"/>
    <property type="project" value="InterPro"/>
</dbReference>
<dbReference type="PIRSF" id="PIRSF006648">
    <property type="entry name" value="DrrB"/>
    <property type="match status" value="1"/>
</dbReference>